<evidence type="ECO:0000259" key="7">
    <source>
        <dbReference type="Pfam" id="PF00933"/>
    </source>
</evidence>
<dbReference type="Proteomes" id="UP000196560">
    <property type="component" value="Unassembled WGS sequence"/>
</dbReference>
<evidence type="ECO:0000256" key="5">
    <source>
        <dbReference type="ARBA" id="ARBA00023295"/>
    </source>
</evidence>
<dbReference type="GO" id="GO:0009254">
    <property type="term" value="P:peptidoglycan turnover"/>
    <property type="evidence" value="ECO:0007669"/>
    <property type="project" value="TreeGrafter"/>
</dbReference>
<name>A0A1Y3UAQ9_9ACTN</name>
<feature type="region of interest" description="Disordered" evidence="6">
    <location>
        <begin position="29"/>
        <end position="65"/>
    </location>
</feature>
<dbReference type="PRINTS" id="PR00133">
    <property type="entry name" value="GLHYDRLASE3"/>
</dbReference>
<protein>
    <recommendedName>
        <fullName evidence="3">beta-N-acetylhexosaminidase</fullName>
        <ecNumber evidence="3">3.2.1.52</ecNumber>
    </recommendedName>
</protein>
<dbReference type="SUPFAM" id="SSF51445">
    <property type="entry name" value="(Trans)glycosidases"/>
    <property type="match status" value="1"/>
</dbReference>
<dbReference type="PANTHER" id="PTHR30480">
    <property type="entry name" value="BETA-HEXOSAMINIDASE-RELATED"/>
    <property type="match status" value="1"/>
</dbReference>
<dbReference type="STRING" id="1118060.GCA_000311845_00732"/>
<evidence type="ECO:0000256" key="3">
    <source>
        <dbReference type="ARBA" id="ARBA00012663"/>
    </source>
</evidence>
<dbReference type="GO" id="GO:0005975">
    <property type="term" value="P:carbohydrate metabolic process"/>
    <property type="evidence" value="ECO:0007669"/>
    <property type="project" value="InterPro"/>
</dbReference>
<dbReference type="Gene3D" id="3.20.20.300">
    <property type="entry name" value="Glycoside hydrolase, family 3, N-terminal domain"/>
    <property type="match status" value="1"/>
</dbReference>
<dbReference type="RefSeq" id="WP_087186242.1">
    <property type="nucleotide sequence ID" value="NZ_NFHO01000004.1"/>
</dbReference>
<dbReference type="EMBL" id="NFHO01000004">
    <property type="protein sequence ID" value="OUN43449.1"/>
    <property type="molecule type" value="Genomic_DNA"/>
</dbReference>
<sequence>MSNISRRGVCAALSLGALNLAGCQNTANQNEPADNVPTISDSAGTDHAADEPVEEPEDASSSEPQGTVERLLATMTLEQKVAQLFLVTPEQLTGVSKATVAGSKTERALQEIPVGGLVYFKQNIVETTQTLDLISGTRELCCAAGAGIAPFLGVDEEGGPLVARVANSGAFDVEHFPNMADVGASGDPVHAARVGTSIGSYLHEIGFNLDFAPVADVLTNPENTAIGKRSFGSDPDLVAQMVEAEVAAMLETGTLPCVKHFPGHGDTAGDSHTGAVYAERTRDEIESCEFEPFRAAIDAGCPMVMVGHIETPNFAADGLPASLSRVMMHDVLREELGFDGVIISDSFAMGAITENYEPADAAVRFFAAGGDILLMTPDLHAAHQGVLNAIATGSLTEERIDDSVRRVLTVKQQAGIIA</sequence>
<organism evidence="8 9">
    <name type="scientific">Enorma massiliensis</name>
    <dbReference type="NCBI Taxonomy" id="1472761"/>
    <lineage>
        <taxon>Bacteria</taxon>
        <taxon>Bacillati</taxon>
        <taxon>Actinomycetota</taxon>
        <taxon>Coriobacteriia</taxon>
        <taxon>Coriobacteriales</taxon>
        <taxon>Coriobacteriaceae</taxon>
        <taxon>Enorma</taxon>
    </lineage>
</organism>
<dbReference type="GO" id="GO:0004563">
    <property type="term" value="F:beta-N-acetylhexosaminidase activity"/>
    <property type="evidence" value="ECO:0007669"/>
    <property type="project" value="UniProtKB-EC"/>
</dbReference>
<dbReference type="PROSITE" id="PS00775">
    <property type="entry name" value="GLYCOSYL_HYDROL_F3"/>
    <property type="match status" value="1"/>
</dbReference>
<comment type="catalytic activity">
    <reaction evidence="1">
        <text>Hydrolysis of terminal non-reducing N-acetyl-D-hexosamine residues in N-acetyl-beta-D-hexosaminides.</text>
        <dbReference type="EC" id="3.2.1.52"/>
    </reaction>
</comment>
<comment type="caution">
    <text evidence="8">The sequence shown here is derived from an EMBL/GenBank/DDBJ whole genome shotgun (WGS) entry which is preliminary data.</text>
</comment>
<dbReference type="InterPro" id="IPR050226">
    <property type="entry name" value="NagZ_Beta-hexosaminidase"/>
</dbReference>
<evidence type="ECO:0000256" key="1">
    <source>
        <dbReference type="ARBA" id="ARBA00001231"/>
    </source>
</evidence>
<dbReference type="InterPro" id="IPR017853">
    <property type="entry name" value="GH"/>
</dbReference>
<evidence type="ECO:0000313" key="9">
    <source>
        <dbReference type="Proteomes" id="UP000196560"/>
    </source>
</evidence>
<accession>A0A1Y3UAQ9</accession>
<proteinExistence type="inferred from homology"/>
<dbReference type="AlphaFoldDB" id="A0A1Y3UAQ9"/>
<feature type="compositionally biased region" description="Acidic residues" evidence="6">
    <location>
        <begin position="51"/>
        <end position="60"/>
    </location>
</feature>
<evidence type="ECO:0000256" key="2">
    <source>
        <dbReference type="ARBA" id="ARBA00005336"/>
    </source>
</evidence>
<keyword evidence="5" id="KW-0326">Glycosidase</keyword>
<dbReference type="InterPro" id="IPR001764">
    <property type="entry name" value="Glyco_hydro_3_N"/>
</dbReference>
<dbReference type="EC" id="3.2.1.52" evidence="3"/>
<evidence type="ECO:0000256" key="4">
    <source>
        <dbReference type="ARBA" id="ARBA00022801"/>
    </source>
</evidence>
<dbReference type="Pfam" id="PF00933">
    <property type="entry name" value="Glyco_hydro_3"/>
    <property type="match status" value="1"/>
</dbReference>
<keyword evidence="4 8" id="KW-0378">Hydrolase</keyword>
<feature type="compositionally biased region" description="Polar residues" evidence="6">
    <location>
        <begin position="29"/>
        <end position="43"/>
    </location>
</feature>
<dbReference type="InterPro" id="IPR019800">
    <property type="entry name" value="Glyco_hydro_3_AS"/>
</dbReference>
<dbReference type="eggNOG" id="COG1472">
    <property type="taxonomic scope" value="Bacteria"/>
</dbReference>
<evidence type="ECO:0000256" key="6">
    <source>
        <dbReference type="SAM" id="MobiDB-lite"/>
    </source>
</evidence>
<evidence type="ECO:0000313" key="8">
    <source>
        <dbReference type="EMBL" id="OUN43449.1"/>
    </source>
</evidence>
<dbReference type="PANTHER" id="PTHR30480:SF13">
    <property type="entry name" value="BETA-HEXOSAMINIDASE"/>
    <property type="match status" value="1"/>
</dbReference>
<gene>
    <name evidence="8" type="ORF">B5G21_04775</name>
</gene>
<dbReference type="InterPro" id="IPR036962">
    <property type="entry name" value="Glyco_hydro_3_N_sf"/>
</dbReference>
<comment type="similarity">
    <text evidence="2">Belongs to the glycosyl hydrolase 3 family.</text>
</comment>
<keyword evidence="9" id="KW-1185">Reference proteome</keyword>
<feature type="domain" description="Glycoside hydrolase family 3 N-terminal" evidence="7">
    <location>
        <begin position="76"/>
        <end position="410"/>
    </location>
</feature>
<reference evidence="9" key="1">
    <citation type="submission" date="2017-04" db="EMBL/GenBank/DDBJ databases">
        <title>Function of individual gut microbiota members based on whole genome sequencing of pure cultures obtained from chicken caecum.</title>
        <authorList>
            <person name="Medvecky M."/>
            <person name="Cejkova D."/>
            <person name="Polansky O."/>
            <person name="Karasova D."/>
            <person name="Kubasova T."/>
            <person name="Cizek A."/>
            <person name="Rychlik I."/>
        </authorList>
    </citation>
    <scope>NUCLEOTIDE SEQUENCE [LARGE SCALE GENOMIC DNA]</scope>
    <source>
        <strain evidence="9">An70</strain>
    </source>
</reference>